<keyword evidence="3" id="KW-1185">Reference proteome</keyword>
<proteinExistence type="predicted"/>
<dbReference type="OrthoDB" id="2560720at2"/>
<dbReference type="AlphaFoldDB" id="A0A1X9T485"/>
<name>A0A1X9T485_9BACL</name>
<gene>
    <name evidence="2" type="ORF">AR543_p0135</name>
</gene>
<accession>A0A1X9T485</accession>
<sequence length="230" mass="24798">MKKIKKLYNRTTRTILILIAALIFGFAGYKVTASHVEDQITTAPVLVAKGDIGPFQELTKDNTQVVQKVISEIPENAIKNFDELKVGDSFASSIGFMAGVPIQQNYITTAAQSKLGTSVGLTKGMHEIGVTTDLTMSAGGEIMPGTKVNVVGSYKDGRTNETITLSDAKLTNIKVVKVKNSEGLTIDPTSTASQVPAVIVLEVNEMQAQRIVDYQEKGKVYLMLTGTDQK</sequence>
<organism evidence="2 3">
    <name type="scientific">Paenibacillus bovis</name>
    <dbReference type="NCBI Taxonomy" id="1616788"/>
    <lineage>
        <taxon>Bacteria</taxon>
        <taxon>Bacillati</taxon>
        <taxon>Bacillota</taxon>
        <taxon>Bacilli</taxon>
        <taxon>Bacillales</taxon>
        <taxon>Paenibacillaceae</taxon>
        <taxon>Paenibacillus</taxon>
    </lineage>
</organism>
<feature type="domain" description="Flp pilus assembly protein RcpC/CpaB" evidence="1">
    <location>
        <begin position="119"/>
        <end position="224"/>
    </location>
</feature>
<dbReference type="InterPro" id="IPR017592">
    <property type="entry name" value="Pilus_assmbl_Flp-typ_CpaB"/>
</dbReference>
<keyword evidence="2" id="KW-0614">Plasmid</keyword>
<dbReference type="Proteomes" id="UP000078148">
    <property type="component" value="Plasmid unnamed1"/>
</dbReference>
<dbReference type="RefSeq" id="WP_158524028.1">
    <property type="nucleotide sequence ID" value="NZ_CP021170.1"/>
</dbReference>
<dbReference type="CDD" id="cd11614">
    <property type="entry name" value="SAF_CpaB_FlgA_like"/>
    <property type="match status" value="1"/>
</dbReference>
<dbReference type="KEGG" id="pbv:AR543_p0135"/>
<geneLocation type="plasmid" evidence="2 3">
    <name>unnamed1</name>
</geneLocation>
<dbReference type="InterPro" id="IPR031571">
    <property type="entry name" value="RcpC_dom"/>
</dbReference>
<evidence type="ECO:0000259" key="1">
    <source>
        <dbReference type="Pfam" id="PF16976"/>
    </source>
</evidence>
<evidence type="ECO:0000313" key="3">
    <source>
        <dbReference type="Proteomes" id="UP000078148"/>
    </source>
</evidence>
<protein>
    <recommendedName>
        <fullName evidence="1">Flp pilus assembly protein RcpC/CpaB domain-containing protein</fullName>
    </recommendedName>
</protein>
<evidence type="ECO:0000313" key="2">
    <source>
        <dbReference type="EMBL" id="ARR10743.1"/>
    </source>
</evidence>
<reference evidence="2 3" key="1">
    <citation type="journal article" date="2016" name="Int. J. Syst. Evol. Microbiol.">
        <title>Paenibacillus damxungensis sp. nov., isolated from raw yak (Bos grunniens) milk.</title>
        <authorList>
            <person name="Wu Z."/>
            <person name="Gao C."/>
            <person name="Han J."/>
            <person name="Liu Z."/>
        </authorList>
    </citation>
    <scope>NUCLEOTIDE SEQUENCE [LARGE SCALE GENOMIC DNA]</scope>
    <source>
        <strain evidence="2 3">BD3526</strain>
        <plasmid evidence="2 3">unnamed1</plasmid>
    </source>
</reference>
<dbReference type="Pfam" id="PF16976">
    <property type="entry name" value="RcpC"/>
    <property type="match status" value="1"/>
</dbReference>
<dbReference type="NCBIfam" id="TIGR03177">
    <property type="entry name" value="pilus_cpaB"/>
    <property type="match status" value="1"/>
</dbReference>
<dbReference type="EMBL" id="CP021170">
    <property type="protein sequence ID" value="ARR10743.1"/>
    <property type="molecule type" value="Genomic_DNA"/>
</dbReference>